<feature type="binding site" evidence="11">
    <location>
        <position position="83"/>
    </location>
    <ligand>
        <name>[4Fe-4S] cluster</name>
        <dbReference type="ChEBI" id="CHEBI:49883"/>
    </ligand>
</feature>
<sequence length="114" mass="12700">MRMTATGTEFSGAPPSAHTGRATPGPYDAVPTPRGPSWWEFAACRTADADLFCVPDGVPLRRKRERERRAKAICATCPVRARCLDEALARDEQFGVWGGKDARERRELRRRLAS</sequence>
<evidence type="ECO:0000256" key="12">
    <source>
        <dbReference type="SAM" id="MobiDB-lite"/>
    </source>
</evidence>
<dbReference type="EMBL" id="PYGE01000013">
    <property type="protein sequence ID" value="PSL01537.1"/>
    <property type="molecule type" value="Genomic_DNA"/>
</dbReference>
<evidence type="ECO:0000256" key="7">
    <source>
        <dbReference type="ARBA" id="ARBA00023015"/>
    </source>
</evidence>
<dbReference type="GO" id="GO:0005737">
    <property type="term" value="C:cytoplasm"/>
    <property type="evidence" value="ECO:0007669"/>
    <property type="project" value="UniProtKB-SubCell"/>
</dbReference>
<evidence type="ECO:0000256" key="5">
    <source>
        <dbReference type="ARBA" id="ARBA00023004"/>
    </source>
</evidence>
<keyword evidence="5 11" id="KW-0408">Iron</keyword>
<dbReference type="HAMAP" id="MF_01479">
    <property type="entry name" value="WhiB"/>
    <property type="match status" value="1"/>
</dbReference>
<keyword evidence="3 11" id="KW-0004">4Fe-4S</keyword>
<feature type="binding site" evidence="11">
    <location>
        <position position="44"/>
    </location>
    <ligand>
        <name>[4Fe-4S] cluster</name>
        <dbReference type="ChEBI" id="CHEBI:49883"/>
    </ligand>
</feature>
<reference evidence="14 15" key="1">
    <citation type="submission" date="2018-03" db="EMBL/GenBank/DDBJ databases">
        <title>Genomic Encyclopedia of Archaeal and Bacterial Type Strains, Phase II (KMG-II): from individual species to whole genera.</title>
        <authorList>
            <person name="Goeker M."/>
        </authorList>
    </citation>
    <scope>NUCLEOTIDE SEQUENCE [LARGE SCALE GENOMIC DNA]</scope>
    <source>
        <strain evidence="14 15">DSM 45211</strain>
    </source>
</reference>
<organism evidence="14 15">
    <name type="scientific">Haloactinopolyspora alba</name>
    <dbReference type="NCBI Taxonomy" id="648780"/>
    <lineage>
        <taxon>Bacteria</taxon>
        <taxon>Bacillati</taxon>
        <taxon>Actinomycetota</taxon>
        <taxon>Actinomycetes</taxon>
        <taxon>Jiangellales</taxon>
        <taxon>Jiangellaceae</taxon>
        <taxon>Haloactinopolyspora</taxon>
    </lineage>
</organism>
<feature type="binding site" evidence="11">
    <location>
        <position position="74"/>
    </location>
    <ligand>
        <name>[4Fe-4S] cluster</name>
        <dbReference type="ChEBI" id="CHEBI:49883"/>
    </ligand>
</feature>
<comment type="similarity">
    <text evidence="2 11">Belongs to the WhiB family.</text>
</comment>
<evidence type="ECO:0000256" key="3">
    <source>
        <dbReference type="ARBA" id="ARBA00022485"/>
    </source>
</evidence>
<dbReference type="GO" id="GO:0051539">
    <property type="term" value="F:4 iron, 4 sulfur cluster binding"/>
    <property type="evidence" value="ECO:0007669"/>
    <property type="project" value="UniProtKB-UniRule"/>
</dbReference>
<evidence type="ECO:0000256" key="2">
    <source>
        <dbReference type="ARBA" id="ARBA00006597"/>
    </source>
</evidence>
<dbReference type="InterPro" id="IPR034768">
    <property type="entry name" value="4FE4S_WBL"/>
</dbReference>
<comment type="cofactor">
    <cofactor evidence="11">
        <name>[4Fe-4S] cluster</name>
        <dbReference type="ChEBI" id="CHEBI:49883"/>
    </cofactor>
    <text evidence="11">Binds 1 [4Fe-4S] cluster per subunit. Following nitrosylation of the [4Fe-4S] cluster binds 1 [4Fe-8(NO)] cluster per subunit.</text>
</comment>
<dbReference type="Pfam" id="PF02467">
    <property type="entry name" value="Whib"/>
    <property type="match status" value="1"/>
</dbReference>
<comment type="PTM">
    <text evidence="11">Upon Fe-S cluster removal intramolecular disulfide bonds are formed.</text>
</comment>
<dbReference type="PANTHER" id="PTHR38839">
    <property type="entry name" value="TRANSCRIPTIONAL REGULATOR WHID-RELATED"/>
    <property type="match status" value="1"/>
</dbReference>
<gene>
    <name evidence="11" type="primary">whiB</name>
    <name evidence="14" type="ORF">CLV30_11325</name>
</gene>
<keyword evidence="10 11" id="KW-0804">Transcription</keyword>
<dbReference type="GO" id="GO:0045892">
    <property type="term" value="P:negative regulation of DNA-templated transcription"/>
    <property type="evidence" value="ECO:0007669"/>
    <property type="project" value="TreeGrafter"/>
</dbReference>
<dbReference type="PROSITE" id="PS51674">
    <property type="entry name" value="4FE4S_WBL"/>
    <property type="match status" value="1"/>
</dbReference>
<dbReference type="GO" id="GO:0046872">
    <property type="term" value="F:metal ion binding"/>
    <property type="evidence" value="ECO:0007669"/>
    <property type="project" value="UniProtKB-KW"/>
</dbReference>
<evidence type="ECO:0000313" key="14">
    <source>
        <dbReference type="EMBL" id="PSL01537.1"/>
    </source>
</evidence>
<keyword evidence="4 11" id="KW-0479">Metal-binding</keyword>
<keyword evidence="11" id="KW-0963">Cytoplasm</keyword>
<evidence type="ECO:0000256" key="11">
    <source>
        <dbReference type="HAMAP-Rule" id="MF_01479"/>
    </source>
</evidence>
<keyword evidence="8 11" id="KW-0238">DNA-binding</keyword>
<dbReference type="GO" id="GO:0035731">
    <property type="term" value="F:dinitrosyl-iron complex binding"/>
    <property type="evidence" value="ECO:0007669"/>
    <property type="project" value="UniProtKB-UniRule"/>
</dbReference>
<dbReference type="GO" id="GO:0003677">
    <property type="term" value="F:DNA binding"/>
    <property type="evidence" value="ECO:0007669"/>
    <property type="project" value="UniProtKB-UniRule"/>
</dbReference>
<evidence type="ECO:0000256" key="1">
    <source>
        <dbReference type="ARBA" id="ARBA00004496"/>
    </source>
</evidence>
<evidence type="ECO:0000313" key="15">
    <source>
        <dbReference type="Proteomes" id="UP000243528"/>
    </source>
</evidence>
<keyword evidence="9 11" id="KW-1015">Disulfide bond</keyword>
<dbReference type="GO" id="GO:0047134">
    <property type="term" value="F:protein-disulfide reductase [NAD(P)H] activity"/>
    <property type="evidence" value="ECO:0007669"/>
    <property type="project" value="TreeGrafter"/>
</dbReference>
<feature type="binding site" evidence="11">
    <location>
        <position position="77"/>
    </location>
    <ligand>
        <name>[4Fe-4S] cluster</name>
        <dbReference type="ChEBI" id="CHEBI:49883"/>
    </ligand>
</feature>
<name>A0A2P8DWJ8_9ACTN</name>
<comment type="caution">
    <text evidence="14">The sequence shown here is derived from an EMBL/GenBank/DDBJ whole genome shotgun (WGS) entry which is preliminary data.</text>
</comment>
<evidence type="ECO:0000259" key="13">
    <source>
        <dbReference type="PROSITE" id="PS51674"/>
    </source>
</evidence>
<evidence type="ECO:0000256" key="8">
    <source>
        <dbReference type="ARBA" id="ARBA00023125"/>
    </source>
</evidence>
<comment type="subcellular location">
    <subcellularLocation>
        <location evidence="1 11">Cytoplasm</location>
    </subcellularLocation>
</comment>
<keyword evidence="6 11" id="KW-0411">Iron-sulfur</keyword>
<feature type="region of interest" description="Disordered" evidence="12">
    <location>
        <begin position="1"/>
        <end position="32"/>
    </location>
</feature>
<evidence type="ECO:0000256" key="9">
    <source>
        <dbReference type="ARBA" id="ARBA00023157"/>
    </source>
</evidence>
<protein>
    <recommendedName>
        <fullName evidence="11">Transcriptional regulator WhiB</fullName>
    </recommendedName>
</protein>
<proteinExistence type="inferred from homology"/>
<comment type="PTM">
    <text evidence="11">The Fe-S cluster can be nitrosylated by nitric oxide (NO).</text>
</comment>
<keyword evidence="7 11" id="KW-0805">Transcription regulation</keyword>
<comment type="function">
    <text evidence="11">Acts as a transcriptional regulator. Probably redox-responsive. The apo- but not holo-form probably binds DNA.</text>
</comment>
<dbReference type="GO" id="GO:0045454">
    <property type="term" value="P:cell redox homeostasis"/>
    <property type="evidence" value="ECO:0007669"/>
    <property type="project" value="TreeGrafter"/>
</dbReference>
<evidence type="ECO:0000256" key="10">
    <source>
        <dbReference type="ARBA" id="ARBA00023163"/>
    </source>
</evidence>
<dbReference type="InterPro" id="IPR003482">
    <property type="entry name" value="Whib"/>
</dbReference>
<dbReference type="AlphaFoldDB" id="A0A2P8DWJ8"/>
<accession>A0A2P8DWJ8</accession>
<evidence type="ECO:0000256" key="6">
    <source>
        <dbReference type="ARBA" id="ARBA00023014"/>
    </source>
</evidence>
<feature type="domain" description="4Fe-4S Wbl-type" evidence="13">
    <location>
        <begin position="43"/>
        <end position="107"/>
    </location>
</feature>
<evidence type="ECO:0000256" key="4">
    <source>
        <dbReference type="ARBA" id="ARBA00022723"/>
    </source>
</evidence>
<dbReference type="Proteomes" id="UP000243528">
    <property type="component" value="Unassembled WGS sequence"/>
</dbReference>
<keyword evidence="15" id="KW-1185">Reference proteome</keyword>